<name>A0AAJ0HW76_9PEZI</name>
<protein>
    <submittedName>
        <fullName evidence="1">Uncharacterized protein</fullName>
    </submittedName>
</protein>
<proteinExistence type="predicted"/>
<comment type="caution">
    <text evidence="1">The sequence shown here is derived from an EMBL/GenBank/DDBJ whole genome shotgun (WGS) entry which is preliminary data.</text>
</comment>
<evidence type="ECO:0000313" key="2">
    <source>
        <dbReference type="Proteomes" id="UP001275084"/>
    </source>
</evidence>
<sequence>MAAAHHNRTRSKQAPDWEARVADLTKTYLDCSACDAEHPACLFSAQQRNRPWAKSKRICIGHQGHIRLCEHVTLPWSSVVAEAERRLLPDARLPKEGDSTLAKCERSVHTRSGGPRRSFSEWFCGDLTRKAAQSSRHMTCCPFMPTVTCTFRESAAAPPLGVLVVKLAWSGHLTLAMGSDGCFASEDLERGLRRLYREQGHFICPQLSPGPITGSRLCGPDRCDCVWYEGCTETGWLRPPVEWRKKTTCRHDRTLGLGIKNDDKHRLRRDVPNGIKCQCYSQCSTGQQCSSARPFNGCYDIQVADIIGCDKDTDCAVVSYSARVIIELHRSQQHLGQMSANWYHALDPGSYNLTRDKEGFGVYWCRDEGCRNYYRFTRSRLRGVLKASEYLRI</sequence>
<dbReference type="Proteomes" id="UP001275084">
    <property type="component" value="Unassembled WGS sequence"/>
</dbReference>
<gene>
    <name evidence="1" type="ORF">B0T25DRAFT_597289</name>
</gene>
<dbReference type="AlphaFoldDB" id="A0AAJ0HW76"/>
<keyword evidence="2" id="KW-1185">Reference proteome</keyword>
<dbReference type="EMBL" id="JAUIQD010000001">
    <property type="protein sequence ID" value="KAK3363822.1"/>
    <property type="molecule type" value="Genomic_DNA"/>
</dbReference>
<reference evidence="1" key="1">
    <citation type="journal article" date="2023" name="Mol. Phylogenet. Evol.">
        <title>Genome-scale phylogeny and comparative genomics of the fungal order Sordariales.</title>
        <authorList>
            <person name="Hensen N."/>
            <person name="Bonometti L."/>
            <person name="Westerberg I."/>
            <person name="Brannstrom I.O."/>
            <person name="Guillou S."/>
            <person name="Cros-Aarteil S."/>
            <person name="Calhoun S."/>
            <person name="Haridas S."/>
            <person name="Kuo A."/>
            <person name="Mondo S."/>
            <person name="Pangilinan J."/>
            <person name="Riley R."/>
            <person name="LaButti K."/>
            <person name="Andreopoulos B."/>
            <person name="Lipzen A."/>
            <person name="Chen C."/>
            <person name="Yan M."/>
            <person name="Daum C."/>
            <person name="Ng V."/>
            <person name="Clum A."/>
            <person name="Steindorff A."/>
            <person name="Ohm R.A."/>
            <person name="Martin F."/>
            <person name="Silar P."/>
            <person name="Natvig D.O."/>
            <person name="Lalanne C."/>
            <person name="Gautier V."/>
            <person name="Ament-Velasquez S.L."/>
            <person name="Kruys A."/>
            <person name="Hutchinson M.I."/>
            <person name="Powell A.J."/>
            <person name="Barry K."/>
            <person name="Miller A.N."/>
            <person name="Grigoriev I.V."/>
            <person name="Debuchy R."/>
            <person name="Gladieux P."/>
            <person name="Hiltunen Thoren M."/>
            <person name="Johannesson H."/>
        </authorList>
    </citation>
    <scope>NUCLEOTIDE SEQUENCE</scope>
    <source>
        <strain evidence="1">CBS 955.72</strain>
    </source>
</reference>
<evidence type="ECO:0000313" key="1">
    <source>
        <dbReference type="EMBL" id="KAK3363822.1"/>
    </source>
</evidence>
<accession>A0AAJ0HW76</accession>
<organism evidence="1 2">
    <name type="scientific">Lasiosphaeria hispida</name>
    <dbReference type="NCBI Taxonomy" id="260671"/>
    <lineage>
        <taxon>Eukaryota</taxon>
        <taxon>Fungi</taxon>
        <taxon>Dikarya</taxon>
        <taxon>Ascomycota</taxon>
        <taxon>Pezizomycotina</taxon>
        <taxon>Sordariomycetes</taxon>
        <taxon>Sordariomycetidae</taxon>
        <taxon>Sordariales</taxon>
        <taxon>Lasiosphaeriaceae</taxon>
        <taxon>Lasiosphaeria</taxon>
    </lineage>
</organism>
<reference evidence="1" key="2">
    <citation type="submission" date="2023-06" db="EMBL/GenBank/DDBJ databases">
        <authorList>
            <consortium name="Lawrence Berkeley National Laboratory"/>
            <person name="Haridas S."/>
            <person name="Hensen N."/>
            <person name="Bonometti L."/>
            <person name="Westerberg I."/>
            <person name="Brannstrom I.O."/>
            <person name="Guillou S."/>
            <person name="Cros-Aarteil S."/>
            <person name="Calhoun S."/>
            <person name="Kuo A."/>
            <person name="Mondo S."/>
            <person name="Pangilinan J."/>
            <person name="Riley R."/>
            <person name="Labutti K."/>
            <person name="Andreopoulos B."/>
            <person name="Lipzen A."/>
            <person name="Chen C."/>
            <person name="Yanf M."/>
            <person name="Daum C."/>
            <person name="Ng V."/>
            <person name="Clum A."/>
            <person name="Steindorff A."/>
            <person name="Ohm R."/>
            <person name="Martin F."/>
            <person name="Silar P."/>
            <person name="Natvig D."/>
            <person name="Lalanne C."/>
            <person name="Gautier V."/>
            <person name="Ament-Velasquez S.L."/>
            <person name="Kruys A."/>
            <person name="Hutchinson M.I."/>
            <person name="Powell A.J."/>
            <person name="Barry K."/>
            <person name="Miller A.N."/>
            <person name="Grigoriev I.V."/>
            <person name="Debuchy R."/>
            <person name="Gladieux P."/>
            <person name="Thoren M.H."/>
            <person name="Johannesson H."/>
        </authorList>
    </citation>
    <scope>NUCLEOTIDE SEQUENCE</scope>
    <source>
        <strain evidence="1">CBS 955.72</strain>
    </source>
</reference>